<feature type="compositionally biased region" description="Polar residues" evidence="1">
    <location>
        <begin position="1"/>
        <end position="12"/>
    </location>
</feature>
<evidence type="ECO:0000313" key="3">
    <source>
        <dbReference type="Proteomes" id="UP000652219"/>
    </source>
</evidence>
<sequence length="177" mass="19175">MSGSATRPTTLNGRDMRVLVGRQTSSSTRRCERALTAQQRSTGGRDVMDKPPGYVAPTPLPEKWGGWDPRRGMLHAPDESSSSAPRHLPLNQSAFPRGQGCDAGESAKLGRPTPRTRGKAITAANQENQERSREPRAACCRQTRDRNANQGNVSQSQRKTSTASPRASPQATTDARP</sequence>
<feature type="compositionally biased region" description="Polar residues" evidence="1">
    <location>
        <begin position="148"/>
        <end position="177"/>
    </location>
</feature>
<dbReference type="AlphaFoldDB" id="A0A8H6MM45"/>
<gene>
    <name evidence="2" type="ORF">CSOJ01_12835</name>
</gene>
<organism evidence="2 3">
    <name type="scientific">Colletotrichum sojae</name>
    <dbReference type="NCBI Taxonomy" id="2175907"/>
    <lineage>
        <taxon>Eukaryota</taxon>
        <taxon>Fungi</taxon>
        <taxon>Dikarya</taxon>
        <taxon>Ascomycota</taxon>
        <taxon>Pezizomycotina</taxon>
        <taxon>Sordariomycetes</taxon>
        <taxon>Hypocreomycetidae</taxon>
        <taxon>Glomerellales</taxon>
        <taxon>Glomerellaceae</taxon>
        <taxon>Colletotrichum</taxon>
        <taxon>Colletotrichum orchidearum species complex</taxon>
    </lineage>
</organism>
<evidence type="ECO:0000256" key="1">
    <source>
        <dbReference type="SAM" id="MobiDB-lite"/>
    </source>
</evidence>
<protein>
    <submittedName>
        <fullName evidence="2">Uncharacterized protein</fullName>
    </submittedName>
</protein>
<proteinExistence type="predicted"/>
<keyword evidence="3" id="KW-1185">Reference proteome</keyword>
<feature type="region of interest" description="Disordered" evidence="1">
    <location>
        <begin position="1"/>
        <end position="177"/>
    </location>
</feature>
<dbReference type="Proteomes" id="UP000652219">
    <property type="component" value="Unassembled WGS sequence"/>
</dbReference>
<name>A0A8H6MM45_9PEZI</name>
<reference evidence="2 3" key="1">
    <citation type="journal article" date="2020" name="Phytopathology">
        <title>Genome Sequence Resources of Colletotrichum truncatum, C. plurivorum, C. musicola, and C. sojae: Four Species Pathogenic to Soybean (Glycine max).</title>
        <authorList>
            <person name="Rogerio F."/>
            <person name="Boufleur T.R."/>
            <person name="Ciampi-Guillardi M."/>
            <person name="Sukno S.A."/>
            <person name="Thon M.R."/>
            <person name="Massola Junior N.S."/>
            <person name="Baroncelli R."/>
        </authorList>
    </citation>
    <scope>NUCLEOTIDE SEQUENCE [LARGE SCALE GENOMIC DNA]</scope>
    <source>
        <strain evidence="2 3">LFN0009</strain>
    </source>
</reference>
<evidence type="ECO:0000313" key="2">
    <source>
        <dbReference type="EMBL" id="KAF6798114.1"/>
    </source>
</evidence>
<dbReference type="EMBL" id="WIGN01000344">
    <property type="protein sequence ID" value="KAF6798114.1"/>
    <property type="molecule type" value="Genomic_DNA"/>
</dbReference>
<feature type="compositionally biased region" description="Basic and acidic residues" evidence="1">
    <location>
        <begin position="128"/>
        <end position="147"/>
    </location>
</feature>
<comment type="caution">
    <text evidence="2">The sequence shown here is derived from an EMBL/GenBank/DDBJ whole genome shotgun (WGS) entry which is preliminary data.</text>
</comment>
<accession>A0A8H6MM45</accession>
<feature type="compositionally biased region" description="Polar residues" evidence="1">
    <location>
        <begin position="79"/>
        <end position="94"/>
    </location>
</feature>